<name>Q2H5I6_CHAGB</name>
<dbReference type="GO" id="GO:0008168">
    <property type="term" value="F:methyltransferase activity"/>
    <property type="evidence" value="ECO:0007669"/>
    <property type="project" value="TreeGrafter"/>
</dbReference>
<dbReference type="RefSeq" id="XP_001222174.1">
    <property type="nucleotide sequence ID" value="XM_001222173.1"/>
</dbReference>
<dbReference type="VEuPathDB" id="FungiDB:CHGG_06079"/>
<organism evidence="3 4">
    <name type="scientific">Chaetomium globosum (strain ATCC 6205 / CBS 148.51 / DSM 1962 / NBRC 6347 / NRRL 1970)</name>
    <name type="common">Soil fungus</name>
    <dbReference type="NCBI Taxonomy" id="306901"/>
    <lineage>
        <taxon>Eukaryota</taxon>
        <taxon>Fungi</taxon>
        <taxon>Dikarya</taxon>
        <taxon>Ascomycota</taxon>
        <taxon>Pezizomycotina</taxon>
        <taxon>Sordariomycetes</taxon>
        <taxon>Sordariomycetidae</taxon>
        <taxon>Sordariales</taxon>
        <taxon>Chaetomiaceae</taxon>
        <taxon>Chaetomium</taxon>
    </lineage>
</organism>
<dbReference type="HOGENOM" id="CLU_540782_0_0_1"/>
<gene>
    <name evidence="3" type="ORF">CHGG_06079</name>
</gene>
<protein>
    <recommendedName>
        <fullName evidence="5">Methyltransferase domain-containing protein</fullName>
    </recommendedName>
</protein>
<dbReference type="AlphaFoldDB" id="Q2H5I6"/>
<dbReference type="PANTHER" id="PTHR43591:SF10">
    <property type="entry name" value="ABC TRANSMEMBRANE TYPE-1 DOMAIN-CONTAINING PROTEIN-RELATED"/>
    <property type="match status" value="1"/>
</dbReference>
<dbReference type="InParanoid" id="Q2H5I6"/>
<reference evidence="4" key="1">
    <citation type="journal article" date="2015" name="Genome Announc.">
        <title>Draft genome sequence of the cellulolytic fungus Chaetomium globosum.</title>
        <authorList>
            <person name="Cuomo C.A."/>
            <person name="Untereiner W.A."/>
            <person name="Ma L.-J."/>
            <person name="Grabherr M."/>
            <person name="Birren B.W."/>
        </authorList>
    </citation>
    <scope>NUCLEOTIDE SEQUENCE [LARGE SCALE GENOMIC DNA]</scope>
    <source>
        <strain evidence="4">ATCC 6205 / CBS 148.51 / DSM 1962 / NBRC 6347 / NRRL 1970</strain>
    </source>
</reference>
<evidence type="ECO:0000256" key="2">
    <source>
        <dbReference type="SAM" id="MobiDB-lite"/>
    </source>
</evidence>
<dbReference type="Proteomes" id="UP000001056">
    <property type="component" value="Unassembled WGS sequence"/>
</dbReference>
<evidence type="ECO:0000313" key="3">
    <source>
        <dbReference type="EMBL" id="EAQ89460.1"/>
    </source>
</evidence>
<proteinExistence type="inferred from homology"/>
<sequence length="504" mass="55839">MCQSPEPEAHIEIDQGSASSAFTASITSSILDYPVENGRRYHAFRAGAYYMPNDDLEQDRLDLSHALMTKAIGDKLFLAPINPEKLQRVLDIGTGTGISAQILGNDLSAIQPPWVPPNVKFEIDDIECPWVYEMPFDFIFCRYMTGSILDWPKLVGRVHENLTPGGWAEFEDFDLQYYSEDGSLKTGSSTLTWINTFLEATRKMGREACPGPKLEGWVRDAGFTNVKHEKFRLPIGSWPKDAHLKQVGLYNIAQIMTGLEAFSLRIFCEVLGWKREEVFVLLAAVRNELKDSKLHAQFDFSTSLSLKVNASSRRRTPVSSYLLLAGLPVYAVPHYWFEARVEASRTHCASQLLVDEHCQSSARLYRVPLAFAGQGCPFAQSNMSTCFTHHTAPNDLPPPRPLSPRHSGHSSGSINPYQQTGVGLGLRRSNRGAHRQGGTHFATTSENEERRKLPARGAVLVDPGPGITPLRKTEVPDTLDQAATVGGEGGRGRDGVDCAPPWGW</sequence>
<dbReference type="InterPro" id="IPR029063">
    <property type="entry name" value="SAM-dependent_MTases_sf"/>
</dbReference>
<dbReference type="PANTHER" id="PTHR43591">
    <property type="entry name" value="METHYLTRANSFERASE"/>
    <property type="match status" value="1"/>
</dbReference>
<dbReference type="SUPFAM" id="SSF53335">
    <property type="entry name" value="S-adenosyl-L-methionine-dependent methyltransferases"/>
    <property type="match status" value="1"/>
</dbReference>
<dbReference type="eggNOG" id="ENOG502QWIX">
    <property type="taxonomic scope" value="Eukaryota"/>
</dbReference>
<feature type="region of interest" description="Disordered" evidence="2">
    <location>
        <begin position="389"/>
        <end position="504"/>
    </location>
</feature>
<dbReference type="EMBL" id="CH408031">
    <property type="protein sequence ID" value="EAQ89460.1"/>
    <property type="molecule type" value="Genomic_DNA"/>
</dbReference>
<dbReference type="Gene3D" id="3.40.50.150">
    <property type="entry name" value="Vaccinia Virus protein VP39"/>
    <property type="match status" value="1"/>
</dbReference>
<dbReference type="CDD" id="cd02440">
    <property type="entry name" value="AdoMet_MTases"/>
    <property type="match status" value="1"/>
</dbReference>
<dbReference type="Pfam" id="PF13489">
    <property type="entry name" value="Methyltransf_23"/>
    <property type="match status" value="1"/>
</dbReference>
<comment type="similarity">
    <text evidence="1">Belongs to the methyltransferase superfamily. LaeA methyltransferase family.</text>
</comment>
<dbReference type="OrthoDB" id="2013972at2759"/>
<accession>Q2H5I6</accession>
<evidence type="ECO:0000313" key="4">
    <source>
        <dbReference type="Proteomes" id="UP000001056"/>
    </source>
</evidence>
<keyword evidence="4" id="KW-1185">Reference proteome</keyword>
<dbReference type="GeneID" id="4391282"/>
<evidence type="ECO:0000256" key="1">
    <source>
        <dbReference type="ARBA" id="ARBA00038158"/>
    </source>
</evidence>
<evidence type="ECO:0008006" key="5">
    <source>
        <dbReference type="Google" id="ProtNLM"/>
    </source>
</evidence>